<evidence type="ECO:0000313" key="1">
    <source>
        <dbReference type="EMBL" id="MBE9065712.1"/>
    </source>
</evidence>
<name>A0A928ZS68_LEPEC</name>
<keyword evidence="2" id="KW-1185">Reference proteome</keyword>
<dbReference type="AlphaFoldDB" id="A0A928ZS68"/>
<reference evidence="1" key="1">
    <citation type="submission" date="2020-10" db="EMBL/GenBank/DDBJ databases">
        <authorList>
            <person name="Castelo-Branco R."/>
            <person name="Eusebio N."/>
            <person name="Adriana R."/>
            <person name="Vieira A."/>
            <person name="Brugerolle De Fraissinette N."/>
            <person name="Rezende De Castro R."/>
            <person name="Schneider M.P."/>
            <person name="Vasconcelos V."/>
            <person name="Leao P.N."/>
        </authorList>
    </citation>
    <scope>NUCLEOTIDE SEQUENCE</scope>
    <source>
        <strain evidence="1">LEGE 11479</strain>
    </source>
</reference>
<protein>
    <submittedName>
        <fullName evidence="1">Uncharacterized protein</fullName>
    </submittedName>
</protein>
<evidence type="ECO:0000313" key="2">
    <source>
        <dbReference type="Proteomes" id="UP000615026"/>
    </source>
</evidence>
<gene>
    <name evidence="1" type="ORF">IQ260_03495</name>
</gene>
<dbReference type="Proteomes" id="UP000615026">
    <property type="component" value="Unassembled WGS sequence"/>
</dbReference>
<organism evidence="1 2">
    <name type="scientific">Leptolyngbya cf. ectocarpi LEGE 11479</name>
    <dbReference type="NCBI Taxonomy" id="1828722"/>
    <lineage>
        <taxon>Bacteria</taxon>
        <taxon>Bacillati</taxon>
        <taxon>Cyanobacteriota</taxon>
        <taxon>Cyanophyceae</taxon>
        <taxon>Leptolyngbyales</taxon>
        <taxon>Leptolyngbyaceae</taxon>
        <taxon>Leptolyngbya group</taxon>
        <taxon>Leptolyngbya</taxon>
    </lineage>
</organism>
<dbReference type="EMBL" id="JADEXP010000016">
    <property type="protein sequence ID" value="MBE9065712.1"/>
    <property type="molecule type" value="Genomic_DNA"/>
</dbReference>
<sequence length="50" mass="5299">MQKTWTTPNLQEHGAVEALTQQTKTIGFKDGVILVIPGLTPPEGVPIGVS</sequence>
<comment type="caution">
    <text evidence="1">The sequence shown here is derived from an EMBL/GenBank/DDBJ whole genome shotgun (WGS) entry which is preliminary data.</text>
</comment>
<dbReference type="RefSeq" id="WP_193990893.1">
    <property type="nucleotide sequence ID" value="NZ_JADEXP010000016.1"/>
</dbReference>
<proteinExistence type="predicted"/>
<accession>A0A928ZS68</accession>